<dbReference type="NCBIfam" id="NF046040">
    <property type="entry name" value="RelB_antitoxin"/>
    <property type="match status" value="1"/>
</dbReference>
<proteinExistence type="predicted"/>
<dbReference type="AlphaFoldDB" id="A0A4R3NJU2"/>
<dbReference type="Pfam" id="PF19807">
    <property type="entry name" value="DUF6290"/>
    <property type="match status" value="1"/>
</dbReference>
<sequence>MRKNLTKAIRLNNEELSLFESYANAKGLTFSELCKSAIIEKIEDKINLKLAEEAYEEYLNDRR</sequence>
<name>A0A4R3NJU2_9GAMM</name>
<reference evidence="1 2" key="1">
    <citation type="submission" date="2019-03" db="EMBL/GenBank/DDBJ databases">
        <title>Genomic analyses of the natural microbiome of Caenorhabditis elegans.</title>
        <authorList>
            <person name="Samuel B."/>
        </authorList>
    </citation>
    <scope>NUCLEOTIDE SEQUENCE [LARGE SCALE GENOMIC DNA]</scope>
    <source>
        <strain evidence="1 2">JUb102</strain>
    </source>
</reference>
<dbReference type="InterPro" id="IPR046257">
    <property type="entry name" value="DUF6290"/>
</dbReference>
<gene>
    <name evidence="1" type="ORF">EC835_11514</name>
</gene>
<evidence type="ECO:0000313" key="1">
    <source>
        <dbReference type="EMBL" id="TCT28817.1"/>
    </source>
</evidence>
<accession>A0A4R3NJU2</accession>
<evidence type="ECO:0000313" key="2">
    <source>
        <dbReference type="Proteomes" id="UP000295055"/>
    </source>
</evidence>
<dbReference type="RefSeq" id="WP_132497284.1">
    <property type="nucleotide sequence ID" value="NZ_SMAS01000015.1"/>
</dbReference>
<comment type="caution">
    <text evidence="1">The sequence shown here is derived from an EMBL/GenBank/DDBJ whole genome shotgun (WGS) entry which is preliminary data.</text>
</comment>
<dbReference type="Proteomes" id="UP000295055">
    <property type="component" value="Unassembled WGS sequence"/>
</dbReference>
<dbReference type="OrthoDB" id="3267617at2"/>
<organism evidence="1 2">
    <name type="scientific">Providencia alcalifaciens</name>
    <dbReference type="NCBI Taxonomy" id="126385"/>
    <lineage>
        <taxon>Bacteria</taxon>
        <taxon>Pseudomonadati</taxon>
        <taxon>Pseudomonadota</taxon>
        <taxon>Gammaproteobacteria</taxon>
        <taxon>Enterobacterales</taxon>
        <taxon>Morganellaceae</taxon>
        <taxon>Providencia</taxon>
    </lineage>
</organism>
<dbReference type="EMBL" id="SMAS01000015">
    <property type="protein sequence ID" value="TCT28817.1"/>
    <property type="molecule type" value="Genomic_DNA"/>
</dbReference>
<evidence type="ECO:0008006" key="3">
    <source>
        <dbReference type="Google" id="ProtNLM"/>
    </source>
</evidence>
<protein>
    <recommendedName>
        <fullName evidence="3">CopG family transcriptional regulator</fullName>
    </recommendedName>
</protein>